<dbReference type="RefSeq" id="XP_008810894.2">
    <property type="nucleotide sequence ID" value="XM_008812672.3"/>
</dbReference>
<dbReference type="Proteomes" id="UP000228380">
    <property type="component" value="Unplaced"/>
</dbReference>
<dbReference type="InterPro" id="IPR036291">
    <property type="entry name" value="NAD(P)-bd_dom_sf"/>
</dbReference>
<organism evidence="2 3">
    <name type="scientific">Phoenix dactylifera</name>
    <name type="common">Date palm</name>
    <dbReference type="NCBI Taxonomy" id="42345"/>
    <lineage>
        <taxon>Eukaryota</taxon>
        <taxon>Viridiplantae</taxon>
        <taxon>Streptophyta</taxon>
        <taxon>Embryophyta</taxon>
        <taxon>Tracheophyta</taxon>
        <taxon>Spermatophyta</taxon>
        <taxon>Magnoliopsida</taxon>
        <taxon>Liliopsida</taxon>
        <taxon>Arecaceae</taxon>
        <taxon>Coryphoideae</taxon>
        <taxon>Phoeniceae</taxon>
        <taxon>Phoenix</taxon>
    </lineage>
</organism>
<dbReference type="Gene3D" id="3.40.50.720">
    <property type="entry name" value="NAD(P)-binding Rossmann-like Domain"/>
    <property type="match status" value="1"/>
</dbReference>
<accession>A0A8B7D0X7</accession>
<dbReference type="Pfam" id="PF13561">
    <property type="entry name" value="adh_short_C2"/>
    <property type="match status" value="1"/>
</dbReference>
<comment type="similarity">
    <text evidence="1">Belongs to the short-chain dehydrogenases/reductases (SDR) family.</text>
</comment>
<dbReference type="NCBIfam" id="NF005559">
    <property type="entry name" value="PRK07231.1"/>
    <property type="match status" value="1"/>
</dbReference>
<dbReference type="InterPro" id="IPR002347">
    <property type="entry name" value="SDR_fam"/>
</dbReference>
<evidence type="ECO:0000313" key="3">
    <source>
        <dbReference type="RefSeq" id="XP_008810894.2"/>
    </source>
</evidence>
<keyword evidence="2" id="KW-1185">Reference proteome</keyword>
<gene>
    <name evidence="3" type="primary">LOC103722197</name>
</gene>
<dbReference type="PROSITE" id="PS00061">
    <property type="entry name" value="ADH_SHORT"/>
    <property type="match status" value="1"/>
</dbReference>
<dbReference type="GeneID" id="103722197"/>
<dbReference type="PRINTS" id="PR00081">
    <property type="entry name" value="GDHRDH"/>
</dbReference>
<dbReference type="OrthoDB" id="294295at2759"/>
<sequence>MSKQRLEGKVAIITGAASGIGEAAARIFAAHGALVVIADIQDELGASVVASIGPDKCKYKHCDVRSEKEVEKLVGFAIKAYGRLDIMFSNAGISEKLTSTILDVDFDVLDNVIAVNVRGVAATIKHAGRAMVASGTRGSIICTASIAATRGGHGAAVYAASKHAVVGLVRSAAAELGRHGIRANCVSPGSVATPIVQKLTEMSQSQAEEFSEGTMVLKGGGPLKASDIGEAALFLASDESAFVTGQNLIVDGGVTAVGAIPPVPAAQVKSNGAF</sequence>
<dbReference type="PRINTS" id="PR00080">
    <property type="entry name" value="SDRFAMILY"/>
</dbReference>
<dbReference type="InterPro" id="IPR020904">
    <property type="entry name" value="Sc_DH/Rdtase_CS"/>
</dbReference>
<evidence type="ECO:0000256" key="1">
    <source>
        <dbReference type="ARBA" id="ARBA00006484"/>
    </source>
</evidence>
<evidence type="ECO:0000313" key="2">
    <source>
        <dbReference type="Proteomes" id="UP000228380"/>
    </source>
</evidence>
<proteinExistence type="inferred from homology"/>
<reference evidence="3" key="1">
    <citation type="submission" date="2025-08" db="UniProtKB">
        <authorList>
            <consortium name="RefSeq"/>
        </authorList>
    </citation>
    <scope>IDENTIFICATION</scope>
    <source>
        <tissue evidence="3">Young leaves</tissue>
    </source>
</reference>
<dbReference type="FunFam" id="3.40.50.720:FF:000084">
    <property type="entry name" value="Short-chain dehydrogenase reductase"/>
    <property type="match status" value="1"/>
</dbReference>
<dbReference type="PANTHER" id="PTHR42820:SF16">
    <property type="entry name" value="SHORT-CHAIN DEHYDROGENASE REDUCTASE 3B"/>
    <property type="match status" value="1"/>
</dbReference>
<dbReference type="KEGG" id="pda:103722197"/>
<dbReference type="PANTHER" id="PTHR42820">
    <property type="entry name" value="SHORT-CHAIN DEHYDROGENASE REDUCTASE"/>
    <property type="match status" value="1"/>
</dbReference>
<protein>
    <submittedName>
        <fullName evidence="3">Short-chain dehydrogenase reductase 3a-like</fullName>
    </submittedName>
</protein>
<name>A0A8B7D0X7_PHODC</name>
<dbReference type="SUPFAM" id="SSF51735">
    <property type="entry name" value="NAD(P)-binding Rossmann-fold domains"/>
    <property type="match status" value="1"/>
</dbReference>
<dbReference type="AlphaFoldDB" id="A0A8B7D0X7"/>